<protein>
    <submittedName>
        <fullName evidence="3">Uncharacterized protein</fullName>
    </submittedName>
</protein>
<evidence type="ECO:0000313" key="3">
    <source>
        <dbReference type="EMBL" id="SDM73973.1"/>
    </source>
</evidence>
<organism evidence="3 4">
    <name type="scientific">Nonomuraea jiangxiensis</name>
    <dbReference type="NCBI Taxonomy" id="633440"/>
    <lineage>
        <taxon>Bacteria</taxon>
        <taxon>Bacillati</taxon>
        <taxon>Actinomycetota</taxon>
        <taxon>Actinomycetes</taxon>
        <taxon>Streptosporangiales</taxon>
        <taxon>Streptosporangiaceae</taxon>
        <taxon>Nonomuraea</taxon>
    </lineage>
</organism>
<dbReference type="RefSeq" id="WP_090947213.1">
    <property type="nucleotide sequence ID" value="NZ_FNDJ01000054.1"/>
</dbReference>
<feature type="region of interest" description="Disordered" evidence="1">
    <location>
        <begin position="243"/>
        <end position="264"/>
    </location>
</feature>
<evidence type="ECO:0000256" key="2">
    <source>
        <dbReference type="SAM" id="Phobius"/>
    </source>
</evidence>
<keyword evidence="2" id="KW-1133">Transmembrane helix</keyword>
<proteinExistence type="predicted"/>
<dbReference type="InterPro" id="IPR046492">
    <property type="entry name" value="DUF6585"/>
</dbReference>
<reference evidence="3 4" key="1">
    <citation type="submission" date="2016-10" db="EMBL/GenBank/DDBJ databases">
        <authorList>
            <person name="de Groot N.N."/>
        </authorList>
    </citation>
    <scope>NUCLEOTIDE SEQUENCE [LARGE SCALE GENOMIC DNA]</scope>
    <source>
        <strain evidence="3 4">CGMCC 4.6533</strain>
    </source>
</reference>
<dbReference type="Proteomes" id="UP000199202">
    <property type="component" value="Unassembled WGS sequence"/>
</dbReference>
<dbReference type="AlphaFoldDB" id="A0A1G9VPG6"/>
<evidence type="ECO:0000256" key="1">
    <source>
        <dbReference type="SAM" id="MobiDB-lite"/>
    </source>
</evidence>
<keyword evidence="4" id="KW-1185">Reference proteome</keyword>
<feature type="transmembrane region" description="Helical" evidence="2">
    <location>
        <begin position="28"/>
        <end position="49"/>
    </location>
</feature>
<evidence type="ECO:0000313" key="4">
    <source>
        <dbReference type="Proteomes" id="UP000199202"/>
    </source>
</evidence>
<keyword evidence="2" id="KW-0472">Membrane</keyword>
<sequence length="264" mass="28611">MQSYPPEIDQIAADAGLGKVVDRYRPSVAIEMSFVVTLACLGLAGLLIGDDLGKIIGAVASGLALLISLPTWLQARRKLYLCSDGLLTTTGKSTVRTLFTWEDVAHIRVWTTRLYQSPPDDLGRCVLVLKDGTKLNLARPPYAGGDQLIASVEEQMVATSHPRRSAEITATGASTFGPITVTTEGVRDGDRFASWSDITGVERGRVRLRIWTGAGRPAISRQVRTIPDVTVLVDLVSDGAERYRRRKGDAHGSRPPDQHLLGPL</sequence>
<feature type="transmembrane region" description="Helical" evidence="2">
    <location>
        <begin position="55"/>
        <end position="73"/>
    </location>
</feature>
<gene>
    <name evidence="3" type="ORF">SAMN05421869_1543</name>
</gene>
<dbReference type="Pfam" id="PF20226">
    <property type="entry name" value="DUF6585"/>
    <property type="match status" value="1"/>
</dbReference>
<keyword evidence="2" id="KW-0812">Transmembrane</keyword>
<accession>A0A1G9VPG6</accession>
<dbReference type="OrthoDB" id="153933at2"/>
<name>A0A1G9VPG6_9ACTN</name>
<dbReference type="EMBL" id="FNDJ01000054">
    <property type="protein sequence ID" value="SDM73973.1"/>
    <property type="molecule type" value="Genomic_DNA"/>
</dbReference>